<keyword evidence="2" id="KW-1185">Reference proteome</keyword>
<name>A0A6P1NQC5_9MICC</name>
<dbReference type="Proteomes" id="UP000464186">
    <property type="component" value="Chromosome"/>
</dbReference>
<accession>A0A6P1NQC5</accession>
<proteinExistence type="predicted"/>
<evidence type="ECO:0000313" key="1">
    <source>
        <dbReference type="EMBL" id="QHK18981.1"/>
    </source>
</evidence>
<dbReference type="KEGG" id="psey:GU243_03530"/>
<gene>
    <name evidence="1" type="ORF">GU243_03530</name>
</gene>
<organism evidence="1 2">
    <name type="scientific">Pseudarthrobacter psychrotolerans</name>
    <dbReference type="NCBI Taxonomy" id="2697569"/>
    <lineage>
        <taxon>Bacteria</taxon>
        <taxon>Bacillati</taxon>
        <taxon>Actinomycetota</taxon>
        <taxon>Actinomycetes</taxon>
        <taxon>Micrococcales</taxon>
        <taxon>Micrococcaceae</taxon>
        <taxon>Pseudarthrobacter</taxon>
    </lineage>
</organism>
<sequence length="192" mass="20434">MVHTNSGAVGYAKITSNGTPDRVYLPGVLLNGDVLRSPFGQPASGTGTALDGISFHTEFISHVEDGVGYRWEAQVWTPLAHSALWTHERMAASSNSAKRKRQMTVSYTARSMGAGTDGHLESVYAAHGWTCHFCSTEIGPLVAWPDPSAPSLIATSAPKDGTLNIGDLRPSHWKCAMDEGSTGALPRILSKA</sequence>
<evidence type="ECO:0000313" key="2">
    <source>
        <dbReference type="Proteomes" id="UP000464186"/>
    </source>
</evidence>
<dbReference type="AlphaFoldDB" id="A0A6P1NQC5"/>
<protein>
    <submittedName>
        <fullName evidence="1">Uncharacterized protein</fullName>
    </submittedName>
</protein>
<reference evidence="1 2" key="1">
    <citation type="submission" date="2020-01" db="EMBL/GenBank/DDBJ databases">
        <title>Pseudarthrobacter psychrotolerans sp. nov., isolated from antarctic soil.</title>
        <authorList>
            <person name="Shin Y."/>
            <person name="Park W."/>
        </authorList>
    </citation>
    <scope>NUCLEOTIDE SEQUENCE [LARGE SCALE GENOMIC DNA]</scope>
    <source>
        <strain evidence="1 2">YJ56</strain>
    </source>
</reference>
<dbReference type="EMBL" id="CP047898">
    <property type="protein sequence ID" value="QHK18981.1"/>
    <property type="molecule type" value="Genomic_DNA"/>
</dbReference>